<accession>A0ABY6UP39</accession>
<dbReference type="EMBL" id="CABFNS010000838">
    <property type="protein sequence ID" value="VUC31998.1"/>
    <property type="molecule type" value="Genomic_DNA"/>
</dbReference>
<dbReference type="Proteomes" id="UP000766486">
    <property type="component" value="Unassembled WGS sequence"/>
</dbReference>
<name>A0ABY6UP39_BIOOC</name>
<sequence>MACYKASRNREPLSHMLFEVEKAVAHQPPEESHAHDAKIIDHLITGRDKLTIEEAQEAAEAFEFGHWLRAWILEEKDALRQNKYQQFVSAFCVLFKRSHGASYSASQRRADIIAACDSARMSAVNDINLKMAPVRTESPEEVALTEMQQRVKEHEVYIELLTQRIDSLSHDQPSQPNNLSNKGLPELLQEFPIHSALM</sequence>
<reference evidence="1 2" key="1">
    <citation type="submission" date="2019-06" db="EMBL/GenBank/DDBJ databases">
        <authorList>
            <person name="Broberg M."/>
        </authorList>
    </citation>
    <scope>NUCLEOTIDE SEQUENCE [LARGE SCALE GENOMIC DNA]</scope>
</reference>
<gene>
    <name evidence="1" type="ORF">CLO192961_LOCUS318761</name>
</gene>
<evidence type="ECO:0000313" key="2">
    <source>
        <dbReference type="Proteomes" id="UP000766486"/>
    </source>
</evidence>
<protein>
    <submittedName>
        <fullName evidence="1">Uncharacterized protein</fullName>
    </submittedName>
</protein>
<organism evidence="1 2">
    <name type="scientific">Bionectria ochroleuca</name>
    <name type="common">Gliocladium roseum</name>
    <dbReference type="NCBI Taxonomy" id="29856"/>
    <lineage>
        <taxon>Eukaryota</taxon>
        <taxon>Fungi</taxon>
        <taxon>Dikarya</taxon>
        <taxon>Ascomycota</taxon>
        <taxon>Pezizomycotina</taxon>
        <taxon>Sordariomycetes</taxon>
        <taxon>Hypocreomycetidae</taxon>
        <taxon>Hypocreales</taxon>
        <taxon>Bionectriaceae</taxon>
        <taxon>Clonostachys</taxon>
    </lineage>
</organism>
<evidence type="ECO:0000313" key="1">
    <source>
        <dbReference type="EMBL" id="VUC31998.1"/>
    </source>
</evidence>
<keyword evidence="2" id="KW-1185">Reference proteome</keyword>
<proteinExistence type="predicted"/>
<comment type="caution">
    <text evidence="1">The sequence shown here is derived from an EMBL/GenBank/DDBJ whole genome shotgun (WGS) entry which is preliminary data.</text>
</comment>